<feature type="domain" description="LamG-like jellyroll fold" evidence="5">
    <location>
        <begin position="1380"/>
        <end position="1515"/>
    </location>
</feature>
<keyword evidence="2" id="KW-1015">Disulfide bond</keyword>
<comment type="caution">
    <text evidence="6">The sequence shown here is derived from an EMBL/GenBank/DDBJ whole genome shotgun (WGS) entry which is preliminary data.</text>
</comment>
<dbReference type="Pfam" id="PF12733">
    <property type="entry name" value="Cadherin-like"/>
    <property type="match status" value="1"/>
</dbReference>
<dbReference type="SUPFAM" id="SSF49899">
    <property type="entry name" value="Concanavalin A-like lectins/glucanases"/>
    <property type="match status" value="2"/>
</dbReference>
<dbReference type="InterPro" id="IPR012878">
    <property type="entry name" value="Beta-AFase-like_GH127_cat"/>
</dbReference>
<dbReference type="Pfam" id="PF07944">
    <property type="entry name" value="Beta-AFase-like_GH127_cat"/>
    <property type="match status" value="1"/>
</dbReference>
<feature type="compositionally biased region" description="Polar residues" evidence="3">
    <location>
        <begin position="405"/>
        <end position="418"/>
    </location>
</feature>
<feature type="region of interest" description="Disordered" evidence="3">
    <location>
        <begin position="1780"/>
        <end position="1853"/>
    </location>
</feature>
<dbReference type="GO" id="GO:0016787">
    <property type="term" value="F:hydrolase activity"/>
    <property type="evidence" value="ECO:0007669"/>
    <property type="project" value="UniProtKB-KW"/>
</dbReference>
<dbReference type="InterPro" id="IPR025883">
    <property type="entry name" value="Cadherin-like_domain"/>
</dbReference>
<dbReference type="InterPro" id="IPR046544">
    <property type="entry name" value="GH146_SB_dom"/>
</dbReference>
<protein>
    <submittedName>
        <fullName evidence="6">Glycosyl hydrolase</fullName>
    </submittedName>
</protein>
<keyword evidence="4" id="KW-0472">Membrane</keyword>
<keyword evidence="7" id="KW-1185">Reference proteome</keyword>
<dbReference type="Pfam" id="PF20736">
    <property type="entry name" value="Glyco_hydro127M"/>
    <property type="match status" value="1"/>
</dbReference>
<feature type="transmembrane region" description="Helical" evidence="4">
    <location>
        <begin position="1860"/>
        <end position="1881"/>
    </location>
</feature>
<dbReference type="PANTHER" id="PTHR31151:SF0">
    <property type="entry name" value="PROLINE-TRNA LIGASE (DUF1680)"/>
    <property type="match status" value="1"/>
</dbReference>
<reference evidence="6 7" key="1">
    <citation type="submission" date="2017-10" db="EMBL/GenBank/DDBJ databases">
        <title>Draft genome sequences of strains TRE 1, TRE 9, TRE H and TRI 7, isolated from tamarins, belonging to four potential novel Bifidobacterium species.</title>
        <authorList>
            <person name="Mattarelli P."/>
            <person name="Modesto M."/>
            <person name="Puglisi E."/>
            <person name="Morelli L."/>
            <person name="Spezio C."/>
            <person name="Bonetti A."/>
            <person name="Sandri C."/>
        </authorList>
    </citation>
    <scope>NUCLEOTIDE SEQUENCE [LARGE SCALE GENOMIC DNA]</scope>
    <source>
        <strain evidence="7">TRE1</strain>
    </source>
</reference>
<evidence type="ECO:0000256" key="2">
    <source>
        <dbReference type="ARBA" id="ARBA00023157"/>
    </source>
</evidence>
<name>A0A2M9HBZ3_9BIFI</name>
<dbReference type="PANTHER" id="PTHR31151">
    <property type="entry name" value="PROLINE-TRNA LIGASE (DUF1680)"/>
    <property type="match status" value="1"/>
</dbReference>
<dbReference type="Gene3D" id="2.60.120.200">
    <property type="match status" value="2"/>
</dbReference>
<feature type="compositionally biased region" description="Low complexity" evidence="3">
    <location>
        <begin position="1826"/>
        <end position="1842"/>
    </location>
</feature>
<proteinExistence type="predicted"/>
<organism evidence="6 7">
    <name type="scientific">Bifidobacterium primatium</name>
    <dbReference type="NCBI Taxonomy" id="2045438"/>
    <lineage>
        <taxon>Bacteria</taxon>
        <taxon>Bacillati</taxon>
        <taxon>Actinomycetota</taxon>
        <taxon>Actinomycetes</taxon>
        <taxon>Bifidobacteriales</taxon>
        <taxon>Bifidobacteriaceae</taxon>
        <taxon>Bifidobacterium</taxon>
    </lineage>
</organism>
<dbReference type="Gene3D" id="2.60.40.3630">
    <property type="match status" value="1"/>
</dbReference>
<feature type="region of interest" description="Disordered" evidence="3">
    <location>
        <begin position="394"/>
        <end position="418"/>
    </location>
</feature>
<dbReference type="OrthoDB" id="9757939at2"/>
<evidence type="ECO:0000259" key="5">
    <source>
        <dbReference type="SMART" id="SM00560"/>
    </source>
</evidence>
<dbReference type="Pfam" id="PF20578">
    <property type="entry name" value="aBig_2"/>
    <property type="match status" value="1"/>
</dbReference>
<evidence type="ECO:0000256" key="4">
    <source>
        <dbReference type="SAM" id="Phobius"/>
    </source>
</evidence>
<dbReference type="Pfam" id="PF07523">
    <property type="entry name" value="Big_3"/>
    <property type="match status" value="1"/>
</dbReference>
<evidence type="ECO:0000256" key="3">
    <source>
        <dbReference type="SAM" id="MobiDB-lite"/>
    </source>
</evidence>
<keyword evidence="4" id="KW-0812">Transmembrane</keyword>
<dbReference type="InterPro" id="IPR046780">
    <property type="entry name" value="aBig_2"/>
</dbReference>
<dbReference type="Pfam" id="PF13385">
    <property type="entry name" value="Laminin_G_3"/>
    <property type="match status" value="2"/>
</dbReference>
<dbReference type="InterPro" id="IPR013320">
    <property type="entry name" value="ConA-like_dom_sf"/>
</dbReference>
<feature type="domain" description="LamG-like jellyroll fold" evidence="5">
    <location>
        <begin position="79"/>
        <end position="230"/>
    </location>
</feature>
<dbReference type="Gene3D" id="2.60.40.1080">
    <property type="match status" value="1"/>
</dbReference>
<evidence type="ECO:0000313" key="7">
    <source>
        <dbReference type="Proteomes" id="UP000229095"/>
    </source>
</evidence>
<keyword evidence="6" id="KW-0378">Hydrolase</keyword>
<sequence length="1886" mass="199444">MPAGTAFAADKSTITESTNETNNVLDLGFNGNLTDSSTVKNTVAAYKGTPTYVDGVDGQAVKLDAGALSLGASQKLQPESLSLSFYWNPSKTMTGEQILMWGKGKYNEGGWYLSSASDSKPLVLSVGIGANGAGSGQPLEFNLSGSRADIFPANTWTHVMVTFDAKTKTAKFYINGEGRTATAGNTTSAGTIAADDTTKYIGWNGTHASGGQLTGSLDDVKLWNTVATTADVEREAKIGVKDFSAEKLAQAALDNVNIASKATSNLTFNADAANGSTLAYSSDNQDVVSNDGVVTRPAVGEKDATAKITVTSSYGSAAVSRTFTVTVPAQTDNGGSGDVEYLKNYLSEQGMDNVTVSDSYLQNAGQKEVEYLLSFKPDRLLVEFRANAGLDTKGAQNYGGWENGPSGSRNPDKSNNPTRFTGHFVGHWISAASQAQRSTFATDAQKKELSANLTAVVKGIREAQEAYAKKDAANAGFFPAFSASYVPNGGGGLLVPFYNLHKIEAGMVEAYKYSTDAETRETAKDAAVDFAKYVVNWKAAHAGTNMLQTEYGGMNDALYQVAEIANAEDKQTVLQAAHLFDETALFQKLANGQDVLNGLHANTTIPKLTGAMQRYVAYTEDQDLYNSLSADEQGKLTSLYLKAAKNFFDIVVNDHTYVNGGNSQSEHFHVADQLWKDATQNGDQNGGYRNFSTVETCNEYNMLKLARLLFQVTKDSKYSEYYEHTFINAIVASQNPETGMTMYFQPMKAGYPKVFGVSGTDYDADWFGSAIGEYWCCQGTGIENFAKLNDSFYFTDKDNVYVNMFWSSTYTDKRHDLKIVQTANVPKQDVVTFKVSGSGSANLKLRVPEWAIASGIKLVVDGKTQDVAAKDANGWLTVAIKDGTSIEYTLPARLQAIDAADNKNWVAFQYGPVVLAGALTDTNYKTNYSYGGVKVRVANYDSDANAKAAVIPTDGQSVSEWLKGISADGKTGNLVRTDNANEGNRETLTFKFRNVDGDAAGLELHPYYSTYKTTYAIYWDMAEVDSDAYQQNILKKKTDAATQSLITDAVDAFDNEFQQELAHNAAKSDDSNAGTYSGKQYRDAKANGWFSYDLKVTAGAKNYLSTQYYSGDKGRTFSMIVDPTPVADNSKGEVSANAKTYTVTINDKNGANAFYWDTQELPADLVAQAKDGKVRVLYKSTGGLVGGVYGVRIQNAAGLNDDAALKSLKFSDGDLAPAFSGSKTAYTLTVPKDAKSVDATIGVKDAGSYVTVDGVVIDDTKARTITLDNDVTTVDIASYAQDHKTVKYYTVTIVKDGAKVPSGDPVLEYTFDGDSASADANAVVDNTGSAGDRLDGKIVNSGATLADHDDNGKSLKVPGGSHGSSAYVTIPSGVVASGQKDITISADYQWDGANTCVYPWALGQNDKNYLVNIVNCGSNTRVEASKNGLQTQLTGSTPAKNTWVHVDVVVKGGKSISYYLDGKLVATKATTLTAADFAGTTSASGYLGLSFYGSDKDFGGQIDNFKVWNRAVGLAELFPGESGDEPAEATVESIKVTKQPTKATYTVGDKFDAAGLEVTAVMSDKTEKVLDAADYTVTGFDGSKTGKQTLTVKLKADETKTATFDVTVEAKKSDDSSLKTLAVAGVALTADQLKTAATADGTTVKVADPDGVTAQQVEYSLNDAAATADVTVAKGVVTVVVTAENGSKTTYTVKLDKADETTPVKPTLNITGDGVDGGRLTLKIGAETGLNVTVKGDGVDVSKLDWKIADEKVVGFVDMGANPTSDRRIKGLKAGETTVTVTDPTTGASAQITVTVPADGNGSGSGDGSNTGSNGQQPGGNGSGSANGANNGANSGAQYGGNEQDGKSGSATGKLGRTGAAVGAVALVVVALAGVGVVLTLRRRRA</sequence>
<evidence type="ECO:0000256" key="1">
    <source>
        <dbReference type="ARBA" id="ARBA00022729"/>
    </source>
</evidence>
<dbReference type="InterPro" id="IPR022038">
    <property type="entry name" value="Ig-like_bact"/>
</dbReference>
<dbReference type="Proteomes" id="UP000229095">
    <property type="component" value="Unassembled WGS sequence"/>
</dbReference>
<dbReference type="InterPro" id="IPR006558">
    <property type="entry name" value="LamG-like"/>
</dbReference>
<dbReference type="InterPro" id="IPR049046">
    <property type="entry name" value="Beta-AFase-like_GH127_middle"/>
</dbReference>
<evidence type="ECO:0000313" key="6">
    <source>
        <dbReference type="EMBL" id="PJM74337.1"/>
    </source>
</evidence>
<dbReference type="SMART" id="SM00560">
    <property type="entry name" value="LamGL"/>
    <property type="match status" value="2"/>
</dbReference>
<dbReference type="Pfam" id="PF20620">
    <property type="entry name" value="DUF6805"/>
    <property type="match status" value="1"/>
</dbReference>
<keyword evidence="4" id="KW-1133">Transmembrane helix</keyword>
<accession>A0A2M9HBZ3</accession>
<keyword evidence="1" id="KW-0732">Signal</keyword>
<dbReference type="EMBL" id="PEBI01000001">
    <property type="protein sequence ID" value="PJM74337.1"/>
    <property type="molecule type" value="Genomic_DNA"/>
</dbReference>
<gene>
    <name evidence="6" type="ORF">CS006_03115</name>
</gene>